<proteinExistence type="predicted"/>
<sequence>MTNIKNNKTPHIKFKHSNDKFNMEAARELGIDFPNFNQTTSKIIYAYELGLNDRL</sequence>
<reference evidence="1 2" key="1">
    <citation type="journal article" date="2015" name="Biotechnol. Bioeng.">
        <title>Genome sequence and phenotypic characterization of Caulobacter segnis.</title>
        <authorList>
            <person name="Patel S."/>
            <person name="Fletcher B."/>
            <person name="Scott D.C."/>
            <person name="Ely B."/>
        </authorList>
    </citation>
    <scope>NUCLEOTIDE SEQUENCE [LARGE SCALE GENOMIC DNA]</scope>
    <source>
        <strain evidence="1 2">ERI-2</strain>
    </source>
</reference>
<gene>
    <name evidence="1" type="ORF">WY13_02828</name>
</gene>
<comment type="caution">
    <text evidence="1">The sequence shown here is derived from an EMBL/GenBank/DDBJ whole genome shotgun (WGS) entry which is preliminary data.</text>
</comment>
<accession>A0A168MN33</accession>
<dbReference type="Proteomes" id="UP000077407">
    <property type="component" value="Unassembled WGS sequence"/>
</dbReference>
<evidence type="ECO:0000313" key="1">
    <source>
        <dbReference type="EMBL" id="OAA84925.1"/>
    </source>
</evidence>
<protein>
    <submittedName>
        <fullName evidence="1">Uncharacterized protein</fullName>
    </submittedName>
</protein>
<dbReference type="OrthoDB" id="1683773at2"/>
<dbReference type="EMBL" id="LITT01000035">
    <property type="protein sequence ID" value="OAA84925.1"/>
    <property type="molecule type" value="Genomic_DNA"/>
</dbReference>
<dbReference type="RefSeq" id="WP_154104926.1">
    <property type="nucleotide sequence ID" value="NZ_LITT01000035.1"/>
</dbReference>
<name>A0A168MN33_9CLOT</name>
<dbReference type="AlphaFoldDB" id="A0A168MN33"/>
<organism evidence="1 2">
    <name type="scientific">Clostridium ljungdahlii</name>
    <dbReference type="NCBI Taxonomy" id="1538"/>
    <lineage>
        <taxon>Bacteria</taxon>
        <taxon>Bacillati</taxon>
        <taxon>Bacillota</taxon>
        <taxon>Clostridia</taxon>
        <taxon>Eubacteriales</taxon>
        <taxon>Clostridiaceae</taxon>
        <taxon>Clostridium</taxon>
    </lineage>
</organism>
<dbReference type="PATRIC" id="fig|1538.10.peg.2728"/>
<evidence type="ECO:0000313" key="2">
    <source>
        <dbReference type="Proteomes" id="UP000077407"/>
    </source>
</evidence>